<dbReference type="Proteomes" id="UP001500730">
    <property type="component" value="Unassembled WGS sequence"/>
</dbReference>
<sequence>MRLGSTTARPRVESAEPTLVLVHGRRTSAADYDGVTWNLTLFPPGASLAIRRTSGRPVSAPSALDLRQDPLKTLDEEVAELGQLIVTALNGPPPPGGPHPAP</sequence>
<protein>
    <submittedName>
        <fullName evidence="1">Uncharacterized protein</fullName>
    </submittedName>
</protein>
<name>A0ABP5Y922_9MICO</name>
<dbReference type="RefSeq" id="WP_344254029.1">
    <property type="nucleotide sequence ID" value="NZ_BAAARE010000005.1"/>
</dbReference>
<proteinExistence type="predicted"/>
<accession>A0ABP5Y922</accession>
<evidence type="ECO:0000313" key="1">
    <source>
        <dbReference type="EMBL" id="GAA2477182.1"/>
    </source>
</evidence>
<dbReference type="EMBL" id="BAAARE010000005">
    <property type="protein sequence ID" value="GAA2477182.1"/>
    <property type="molecule type" value="Genomic_DNA"/>
</dbReference>
<comment type="caution">
    <text evidence="1">The sequence shown here is derived from an EMBL/GenBank/DDBJ whole genome shotgun (WGS) entry which is preliminary data.</text>
</comment>
<reference evidence="2" key="1">
    <citation type="journal article" date="2019" name="Int. J. Syst. Evol. Microbiol.">
        <title>The Global Catalogue of Microorganisms (GCM) 10K type strain sequencing project: providing services to taxonomists for standard genome sequencing and annotation.</title>
        <authorList>
            <consortium name="The Broad Institute Genomics Platform"/>
            <consortium name="The Broad Institute Genome Sequencing Center for Infectious Disease"/>
            <person name="Wu L."/>
            <person name="Ma J."/>
        </authorList>
    </citation>
    <scope>NUCLEOTIDE SEQUENCE [LARGE SCALE GENOMIC DNA]</scope>
    <source>
        <strain evidence="2">JCM 16259</strain>
    </source>
</reference>
<keyword evidence="2" id="KW-1185">Reference proteome</keyword>
<evidence type="ECO:0000313" key="2">
    <source>
        <dbReference type="Proteomes" id="UP001500730"/>
    </source>
</evidence>
<gene>
    <name evidence="1" type="ORF">GCM10009858_13260</name>
</gene>
<organism evidence="1 2">
    <name type="scientific">Terrabacter carboxydivorans</name>
    <dbReference type="NCBI Taxonomy" id="619730"/>
    <lineage>
        <taxon>Bacteria</taxon>
        <taxon>Bacillati</taxon>
        <taxon>Actinomycetota</taxon>
        <taxon>Actinomycetes</taxon>
        <taxon>Micrococcales</taxon>
        <taxon>Intrasporangiaceae</taxon>
        <taxon>Terrabacter</taxon>
    </lineage>
</organism>